<dbReference type="SUPFAM" id="SSF55811">
    <property type="entry name" value="Nudix"/>
    <property type="match status" value="1"/>
</dbReference>
<dbReference type="PANTHER" id="PTHR11839:SF18">
    <property type="entry name" value="NUDIX HYDROLASE DOMAIN-CONTAINING PROTEIN"/>
    <property type="match status" value="1"/>
</dbReference>
<dbReference type="InterPro" id="IPR000086">
    <property type="entry name" value="NUDIX_hydrolase_dom"/>
</dbReference>
<dbReference type="InterPro" id="IPR015797">
    <property type="entry name" value="NUDIX_hydrolase-like_dom_sf"/>
</dbReference>
<dbReference type="GO" id="GO:0006753">
    <property type="term" value="P:nucleoside phosphate metabolic process"/>
    <property type="evidence" value="ECO:0007669"/>
    <property type="project" value="TreeGrafter"/>
</dbReference>
<dbReference type="OrthoDB" id="10249920at2759"/>
<organism evidence="4 5">
    <name type="scientific">Phialocephala subalpina</name>
    <dbReference type="NCBI Taxonomy" id="576137"/>
    <lineage>
        <taxon>Eukaryota</taxon>
        <taxon>Fungi</taxon>
        <taxon>Dikarya</taxon>
        <taxon>Ascomycota</taxon>
        <taxon>Pezizomycotina</taxon>
        <taxon>Leotiomycetes</taxon>
        <taxon>Helotiales</taxon>
        <taxon>Mollisiaceae</taxon>
        <taxon>Phialocephala</taxon>
        <taxon>Phialocephala fortinii species complex</taxon>
    </lineage>
</organism>
<evidence type="ECO:0000313" key="5">
    <source>
        <dbReference type="Proteomes" id="UP000184330"/>
    </source>
</evidence>
<reference evidence="4 5" key="1">
    <citation type="submission" date="2016-03" db="EMBL/GenBank/DDBJ databases">
        <authorList>
            <person name="Ploux O."/>
        </authorList>
    </citation>
    <scope>NUCLEOTIDE SEQUENCE [LARGE SCALE GENOMIC DNA]</scope>
    <source>
        <strain evidence="4 5">UAMH 11012</strain>
    </source>
</reference>
<dbReference type="GO" id="GO:0019693">
    <property type="term" value="P:ribose phosphate metabolic process"/>
    <property type="evidence" value="ECO:0007669"/>
    <property type="project" value="TreeGrafter"/>
</dbReference>
<keyword evidence="2 4" id="KW-0378">Hydrolase</keyword>
<dbReference type="EMBL" id="FJOG01000022">
    <property type="protein sequence ID" value="CZR62892.1"/>
    <property type="molecule type" value="Genomic_DNA"/>
</dbReference>
<dbReference type="PANTHER" id="PTHR11839">
    <property type="entry name" value="UDP/ADP-SUGAR PYROPHOSPHATASE"/>
    <property type="match status" value="1"/>
</dbReference>
<dbReference type="Pfam" id="PF00293">
    <property type="entry name" value="NUDIX"/>
    <property type="match status" value="1"/>
</dbReference>
<evidence type="ECO:0000256" key="2">
    <source>
        <dbReference type="ARBA" id="ARBA00022801"/>
    </source>
</evidence>
<accession>A0A1L7XCZ5</accession>
<dbReference type="STRING" id="576137.A0A1L7XCZ5"/>
<comment type="cofactor">
    <cofactor evidence="1">
        <name>Mg(2+)</name>
        <dbReference type="ChEBI" id="CHEBI:18420"/>
    </cofactor>
</comment>
<dbReference type="GO" id="GO:0080042">
    <property type="term" value="F:ADP-glucose pyrophosphohydrolase activity"/>
    <property type="evidence" value="ECO:0007669"/>
    <property type="project" value="TreeGrafter"/>
</dbReference>
<dbReference type="Proteomes" id="UP000184330">
    <property type="component" value="Unassembled WGS sequence"/>
</dbReference>
<gene>
    <name evidence="4" type="ORF">PAC_12789</name>
</gene>
<protein>
    <submittedName>
        <fullName evidence="4">Related to nucleoside diphosphate-sugar hydrolase of the MutT (NUDIX) family</fullName>
    </submittedName>
</protein>
<name>A0A1L7XCZ5_9HELO</name>
<dbReference type="AlphaFoldDB" id="A0A1L7XCZ5"/>
<sequence>MSTFKLPDTDVEVKLAEGLTKEELLNFPAFKNWHTRLTSSLALQHTNKSHPFHTFPYALNSITIQSFTKFSASKIGFLNLNASITNSNNEYLSGSIFLRGPSVGMLVILTPDDLEGDARDGEKWVIMTVQPRIAAGSVEFVELPAGMVDGGSFGGAAAREIYEEVGLKIEESELINLSELAGQSQQRSDEGLPNAMFPSAGGCDEFIPLFLCEKKVLREELDSWTGRLTGLRDEGEKITLKLVKLENLWREGARDAKALGAWALYDGLRRSGKL</sequence>
<keyword evidence="5" id="KW-1185">Reference proteome</keyword>
<feature type="domain" description="Nudix hydrolase" evidence="3">
    <location>
        <begin position="122"/>
        <end position="248"/>
    </location>
</feature>
<evidence type="ECO:0000313" key="4">
    <source>
        <dbReference type="EMBL" id="CZR62892.1"/>
    </source>
</evidence>
<evidence type="ECO:0000259" key="3">
    <source>
        <dbReference type="Pfam" id="PF00293"/>
    </source>
</evidence>
<dbReference type="Gene3D" id="3.90.79.10">
    <property type="entry name" value="Nucleoside Triphosphate Pyrophosphohydrolase"/>
    <property type="match status" value="1"/>
</dbReference>
<evidence type="ECO:0000256" key="1">
    <source>
        <dbReference type="ARBA" id="ARBA00001946"/>
    </source>
</evidence>
<dbReference type="GO" id="GO:0080041">
    <property type="term" value="F:ADP-ribose pyrophosphohydrolase activity"/>
    <property type="evidence" value="ECO:0007669"/>
    <property type="project" value="TreeGrafter"/>
</dbReference>
<proteinExistence type="predicted"/>
<dbReference type="CDD" id="cd03424">
    <property type="entry name" value="NUDIX_ADPRase_Nudt5_UGPPase_Nudt14"/>
    <property type="match status" value="1"/>
</dbReference>